<feature type="transmembrane region" description="Helical" evidence="11">
    <location>
        <begin position="482"/>
        <end position="503"/>
    </location>
</feature>
<feature type="binding site" evidence="8">
    <location>
        <position position="280"/>
    </location>
    <ligand>
        <name>Na(+)</name>
        <dbReference type="ChEBI" id="CHEBI:29101"/>
        <label>1</label>
    </ligand>
</feature>
<feature type="binding site" evidence="8">
    <location>
        <position position="24"/>
    </location>
    <ligand>
        <name>Na(+)</name>
        <dbReference type="ChEBI" id="CHEBI:29101"/>
        <label>1</label>
    </ligand>
</feature>
<feature type="transmembrane region" description="Helical" evidence="11">
    <location>
        <begin position="438"/>
        <end position="461"/>
    </location>
</feature>
<dbReference type="Pfam" id="PF00209">
    <property type="entry name" value="SNF"/>
    <property type="match status" value="1"/>
</dbReference>
<dbReference type="Proteomes" id="UP000001554">
    <property type="component" value="Chromosome 7"/>
</dbReference>
<evidence type="ECO:0000256" key="11">
    <source>
        <dbReference type="SAM" id="Phobius"/>
    </source>
</evidence>
<dbReference type="SUPFAM" id="SSF161070">
    <property type="entry name" value="SNF-like"/>
    <property type="match status" value="1"/>
</dbReference>
<dbReference type="RefSeq" id="XP_035681588.1">
    <property type="nucleotide sequence ID" value="XM_035825695.1"/>
</dbReference>
<evidence type="ECO:0000256" key="2">
    <source>
        <dbReference type="ARBA" id="ARBA00006459"/>
    </source>
</evidence>
<comment type="subcellular location">
    <subcellularLocation>
        <location evidence="1">Membrane</location>
        <topology evidence="1">Multi-pass membrane protein</topology>
    </subcellularLocation>
</comment>
<evidence type="ECO:0000256" key="4">
    <source>
        <dbReference type="ARBA" id="ARBA00022692"/>
    </source>
</evidence>
<feature type="transmembrane region" description="Helical" evidence="11">
    <location>
        <begin position="515"/>
        <end position="538"/>
    </location>
</feature>
<feature type="transmembrane region" description="Helical" evidence="11">
    <location>
        <begin position="369"/>
        <end position="394"/>
    </location>
</feature>
<keyword evidence="8" id="KW-0479">Metal-binding</keyword>
<keyword evidence="4 10" id="KW-0812">Transmembrane</keyword>
<evidence type="ECO:0000256" key="10">
    <source>
        <dbReference type="RuleBase" id="RU003732"/>
    </source>
</evidence>
<dbReference type="AlphaFoldDB" id="A0A9J7LG29"/>
<feature type="binding site" evidence="8">
    <location>
        <position position="27"/>
    </location>
    <ligand>
        <name>Na(+)</name>
        <dbReference type="ChEBI" id="CHEBI:29101"/>
        <label>1</label>
    </ligand>
</feature>
<feature type="transmembrane region" description="Helical" evidence="11">
    <location>
        <begin position="406"/>
        <end position="432"/>
    </location>
</feature>
<feature type="binding site" evidence="8">
    <location>
        <position position="31"/>
    </location>
    <ligand>
        <name>Na(+)</name>
        <dbReference type="ChEBI" id="CHEBI:29101"/>
        <label>1</label>
    </ligand>
</feature>
<name>A0A9J7LG29_BRAFL</name>
<dbReference type="PANTHER" id="PTHR11616:SF321">
    <property type="entry name" value="SODIUM-DEPENDENT NUTRIENT AMINO ACID TRANSPORTER 1-RELATED"/>
    <property type="match status" value="1"/>
</dbReference>
<protein>
    <recommendedName>
        <fullName evidence="10">Transporter</fullName>
    </recommendedName>
</protein>
<keyword evidence="9" id="KW-1015">Disulfide bond</keyword>
<keyword evidence="3 10" id="KW-0813">Transport</keyword>
<dbReference type="GO" id="GO:0005886">
    <property type="term" value="C:plasma membrane"/>
    <property type="evidence" value="ECO:0000318"/>
    <property type="project" value="GO_Central"/>
</dbReference>
<evidence type="ECO:0000256" key="3">
    <source>
        <dbReference type="ARBA" id="ARBA00022448"/>
    </source>
</evidence>
<sequence length="633" mass="71300">MEGDENVERGNWSHKMDYLLSLLGFAVGLGNVWRFPYLCYRNGGGAFLIPYVIMLLLSGLPLFLMELALGQFASQGPISVWKLSPIFKGVGFAMFTISSLIGIYYIVLLAYSLFYLFASFTSELPWNTGCTNAWNTPDCTISDHGLIWINGTWYNRTEIQDTELWNASKRVSQSEEFWKHYVLDISEGLEHPGTVKWQLALCLFLAWLLIFCCLIKGIKSSGKVVWVTATFPYIVLTILLVRGVTLEGAWDGIKFYLEPKWSKLGEPQVWRDGAIQIFFSLGTSWGQLITLSSYSRFHNNCYRDALVIAVLNCLTSFYAGFAIFSVLGFMANEMGVKVEDVADTGAGLAFVAYPAALARLPISPLWSSLFFVMLLTLGLDSQFAVLEALVTGIVDEFPRRLRSKKMFIVLGMCAVGFLLGLPLVTQGGFYLLQLMDNYSGTFSLLVVAIVECVVVGWVYGCDRFLDDISMMIGSRPCLWWKICWKVLTPLSLLFILIFQFTVYSPTKYGDYTYPFWAEVLGWCMVGVAVLMLPTAALYKVCCAKGTLYERVSFLVEPSWDWGPALCVRAYVIVCRMRVSFLVEPSWDWGPALDRHRDGEVYQFLHGRDKATGEHREMSDFIRTASGGDESTKI</sequence>
<keyword evidence="10" id="KW-0769">Symport</keyword>
<feature type="transmembrane region" description="Helical" evidence="11">
    <location>
        <begin position="48"/>
        <end position="69"/>
    </location>
</feature>
<evidence type="ECO:0000256" key="8">
    <source>
        <dbReference type="PIRSR" id="PIRSR600175-1"/>
    </source>
</evidence>
<keyword evidence="7" id="KW-0325">Glycoprotein</keyword>
<dbReference type="InterPro" id="IPR000175">
    <property type="entry name" value="Na/ntran_symport"/>
</dbReference>
<reference evidence="12" key="1">
    <citation type="journal article" date="2020" name="Nat. Ecol. Evol.">
        <title>Deeply conserved synteny resolves early events in vertebrate evolution.</title>
        <authorList>
            <person name="Simakov O."/>
            <person name="Marletaz F."/>
            <person name="Yue J.X."/>
            <person name="O'Connell B."/>
            <person name="Jenkins J."/>
            <person name="Brandt A."/>
            <person name="Calef R."/>
            <person name="Tung C.H."/>
            <person name="Huang T.K."/>
            <person name="Schmutz J."/>
            <person name="Satoh N."/>
            <person name="Yu J.K."/>
            <person name="Putnam N.H."/>
            <person name="Green R.E."/>
            <person name="Rokhsar D.S."/>
        </authorList>
    </citation>
    <scope>NUCLEOTIDE SEQUENCE [LARGE SCALE GENOMIC DNA]</scope>
    <source>
        <strain evidence="12">S238N-H82</strain>
    </source>
</reference>
<dbReference type="PROSITE" id="PS50267">
    <property type="entry name" value="NA_NEUROTRAN_SYMP_3"/>
    <property type="match status" value="1"/>
</dbReference>
<feature type="transmembrane region" description="Helical" evidence="11">
    <location>
        <begin position="273"/>
        <end position="294"/>
    </location>
</feature>
<feature type="transmembrane region" description="Helical" evidence="11">
    <location>
        <begin position="18"/>
        <end position="36"/>
    </location>
</feature>
<feature type="binding site" evidence="8">
    <location>
        <position position="381"/>
    </location>
    <ligand>
        <name>Na(+)</name>
        <dbReference type="ChEBI" id="CHEBI:29101"/>
        <label>1</label>
    </ligand>
</feature>
<evidence type="ECO:0000313" key="12">
    <source>
        <dbReference type="Proteomes" id="UP000001554"/>
    </source>
</evidence>
<dbReference type="OMA" id="IIAMLEC"/>
<gene>
    <name evidence="13" type="primary">LOC118419333</name>
</gene>
<keyword evidence="6 11" id="KW-0472">Membrane</keyword>
<keyword evidence="5 11" id="KW-1133">Transmembrane helix</keyword>
<dbReference type="PROSITE" id="PS00610">
    <property type="entry name" value="NA_NEUROTRAN_SYMP_1"/>
    <property type="match status" value="1"/>
</dbReference>
<accession>A0A9J7LG29</accession>
<dbReference type="PRINTS" id="PR00176">
    <property type="entry name" value="NANEUSMPORT"/>
</dbReference>
<feature type="transmembrane region" description="Helical" evidence="11">
    <location>
        <begin position="90"/>
        <end position="117"/>
    </location>
</feature>
<reference evidence="13" key="2">
    <citation type="submission" date="2025-08" db="UniProtKB">
        <authorList>
            <consortium name="RefSeq"/>
        </authorList>
    </citation>
    <scope>IDENTIFICATION</scope>
    <source>
        <strain evidence="13">S238N-H82</strain>
        <tissue evidence="13">Testes</tissue>
    </source>
</reference>
<dbReference type="PANTHER" id="PTHR11616">
    <property type="entry name" value="SODIUM/CHLORIDE DEPENDENT TRANSPORTER"/>
    <property type="match status" value="1"/>
</dbReference>
<feature type="disulfide bond" evidence="9">
    <location>
        <begin position="130"/>
        <end position="139"/>
    </location>
</feature>
<evidence type="ECO:0000256" key="9">
    <source>
        <dbReference type="PIRSR" id="PIRSR600175-2"/>
    </source>
</evidence>
<dbReference type="GeneID" id="118419333"/>
<dbReference type="GO" id="GO:1903804">
    <property type="term" value="P:glycine import across plasma membrane"/>
    <property type="evidence" value="ECO:0000318"/>
    <property type="project" value="GO_Central"/>
</dbReference>
<feature type="binding site" evidence="8">
    <location>
        <position position="377"/>
    </location>
    <ligand>
        <name>Na(+)</name>
        <dbReference type="ChEBI" id="CHEBI:29101"/>
        <label>1</label>
    </ligand>
</feature>
<comment type="similarity">
    <text evidence="2 10">Belongs to the sodium:neurotransmitter symporter (SNF) (TC 2.A.22) family.</text>
</comment>
<dbReference type="KEGG" id="bfo:118419333"/>
<proteinExistence type="inferred from homology"/>
<keyword evidence="8" id="KW-0915">Sodium</keyword>
<evidence type="ECO:0000256" key="5">
    <source>
        <dbReference type="ARBA" id="ARBA00022989"/>
    </source>
</evidence>
<dbReference type="GO" id="GO:0035725">
    <property type="term" value="P:sodium ion transmembrane transport"/>
    <property type="evidence" value="ECO:0000318"/>
    <property type="project" value="GO_Central"/>
</dbReference>
<feature type="transmembrane region" description="Helical" evidence="11">
    <location>
        <begin position="224"/>
        <end position="244"/>
    </location>
</feature>
<feature type="binding site" evidence="8">
    <location>
        <position position="380"/>
    </location>
    <ligand>
        <name>Na(+)</name>
        <dbReference type="ChEBI" id="CHEBI:29101"/>
        <label>1</label>
    </ligand>
</feature>
<organism evidence="12 13">
    <name type="scientific">Branchiostoma floridae</name>
    <name type="common">Florida lancelet</name>
    <name type="synonym">Amphioxus</name>
    <dbReference type="NCBI Taxonomy" id="7739"/>
    <lineage>
        <taxon>Eukaryota</taxon>
        <taxon>Metazoa</taxon>
        <taxon>Chordata</taxon>
        <taxon>Cephalochordata</taxon>
        <taxon>Leptocardii</taxon>
        <taxon>Amphioxiformes</taxon>
        <taxon>Branchiostomatidae</taxon>
        <taxon>Branchiostoma</taxon>
    </lineage>
</organism>
<dbReference type="GO" id="GO:0046872">
    <property type="term" value="F:metal ion binding"/>
    <property type="evidence" value="ECO:0007669"/>
    <property type="project" value="UniProtKB-KW"/>
</dbReference>
<keyword evidence="12" id="KW-1185">Reference proteome</keyword>
<feature type="binding site" evidence="8">
    <location>
        <position position="312"/>
    </location>
    <ligand>
        <name>Na(+)</name>
        <dbReference type="ChEBI" id="CHEBI:29101"/>
        <label>1</label>
    </ligand>
</feature>
<evidence type="ECO:0000256" key="7">
    <source>
        <dbReference type="ARBA" id="ARBA00023180"/>
    </source>
</evidence>
<evidence type="ECO:0000256" key="1">
    <source>
        <dbReference type="ARBA" id="ARBA00004141"/>
    </source>
</evidence>
<feature type="transmembrane region" description="Helical" evidence="11">
    <location>
        <begin position="197"/>
        <end position="217"/>
    </location>
</feature>
<dbReference type="InterPro" id="IPR037272">
    <property type="entry name" value="SNS_sf"/>
</dbReference>
<dbReference type="GO" id="GO:0005283">
    <property type="term" value="F:amino acid:sodium symporter activity"/>
    <property type="evidence" value="ECO:0000318"/>
    <property type="project" value="GO_Central"/>
</dbReference>
<evidence type="ECO:0000313" key="13">
    <source>
        <dbReference type="RefSeq" id="XP_035681588.1"/>
    </source>
</evidence>
<evidence type="ECO:0000256" key="6">
    <source>
        <dbReference type="ARBA" id="ARBA00023136"/>
    </source>
</evidence>
<feature type="binding site" evidence="8">
    <location>
        <position position="26"/>
    </location>
    <ligand>
        <name>Na(+)</name>
        <dbReference type="ChEBI" id="CHEBI:29101"/>
        <label>1</label>
    </ligand>
</feature>
<feature type="transmembrane region" description="Helical" evidence="11">
    <location>
        <begin position="306"/>
        <end position="331"/>
    </location>
</feature>
<dbReference type="OrthoDB" id="6581954at2759"/>